<feature type="region of interest" description="Disordered" evidence="5">
    <location>
        <begin position="291"/>
        <end position="326"/>
    </location>
</feature>
<dbReference type="Gene3D" id="3.30.70.330">
    <property type="match status" value="1"/>
</dbReference>
<name>A0AAD5X022_9FUNG</name>
<dbReference type="Pfam" id="PF00076">
    <property type="entry name" value="RRM_1"/>
    <property type="match status" value="1"/>
</dbReference>
<dbReference type="PANTHER" id="PTHR23236:SF119">
    <property type="entry name" value="NUCLEAR RNA-BINDING PROTEIN SART-3"/>
    <property type="match status" value="1"/>
</dbReference>
<dbReference type="InterPro" id="IPR012677">
    <property type="entry name" value="Nucleotide-bd_a/b_plait_sf"/>
</dbReference>
<organism evidence="7 8">
    <name type="scientific">Rhizophlyctis rosea</name>
    <dbReference type="NCBI Taxonomy" id="64517"/>
    <lineage>
        <taxon>Eukaryota</taxon>
        <taxon>Fungi</taxon>
        <taxon>Fungi incertae sedis</taxon>
        <taxon>Chytridiomycota</taxon>
        <taxon>Chytridiomycota incertae sedis</taxon>
        <taxon>Chytridiomycetes</taxon>
        <taxon>Rhizophlyctidales</taxon>
        <taxon>Rhizophlyctidaceae</taxon>
        <taxon>Rhizophlyctis</taxon>
    </lineage>
</organism>
<keyword evidence="8" id="KW-1185">Reference proteome</keyword>
<evidence type="ECO:0000256" key="1">
    <source>
        <dbReference type="ARBA" id="ARBA00022737"/>
    </source>
</evidence>
<reference evidence="7" key="1">
    <citation type="submission" date="2020-05" db="EMBL/GenBank/DDBJ databases">
        <title>Phylogenomic resolution of chytrid fungi.</title>
        <authorList>
            <person name="Stajich J.E."/>
            <person name="Amses K."/>
            <person name="Simmons R."/>
            <person name="Seto K."/>
            <person name="Myers J."/>
            <person name="Bonds A."/>
            <person name="Quandt C.A."/>
            <person name="Barry K."/>
            <person name="Liu P."/>
            <person name="Grigoriev I."/>
            <person name="Longcore J.E."/>
            <person name="James T.Y."/>
        </authorList>
    </citation>
    <scope>NUCLEOTIDE SEQUENCE</scope>
    <source>
        <strain evidence="7">JEL0318</strain>
    </source>
</reference>
<evidence type="ECO:0000256" key="3">
    <source>
        <dbReference type="PROSITE-ProRule" id="PRU00176"/>
    </source>
</evidence>
<evidence type="ECO:0000259" key="6">
    <source>
        <dbReference type="PROSITE" id="PS50102"/>
    </source>
</evidence>
<dbReference type="PROSITE" id="PS50102">
    <property type="entry name" value="RRM"/>
    <property type="match status" value="1"/>
</dbReference>
<dbReference type="InterPro" id="IPR035979">
    <property type="entry name" value="RBD_domain_sf"/>
</dbReference>
<gene>
    <name evidence="7" type="ORF">HK097_004496</name>
</gene>
<feature type="compositionally biased region" description="Low complexity" evidence="5">
    <location>
        <begin position="233"/>
        <end position="245"/>
    </location>
</feature>
<dbReference type="InterPro" id="IPR000504">
    <property type="entry name" value="RRM_dom"/>
</dbReference>
<dbReference type="PANTHER" id="PTHR23236">
    <property type="entry name" value="EUKARYOTIC TRANSLATION INITIATION FACTOR 4B/4H"/>
    <property type="match status" value="1"/>
</dbReference>
<protein>
    <recommendedName>
        <fullName evidence="6">RRM domain-containing protein</fullName>
    </recommendedName>
</protein>
<keyword evidence="2 3" id="KW-0694">RNA-binding</keyword>
<feature type="coiled-coil region" evidence="4">
    <location>
        <begin position="69"/>
        <end position="148"/>
    </location>
</feature>
<dbReference type="SUPFAM" id="SSF54928">
    <property type="entry name" value="RNA-binding domain, RBD"/>
    <property type="match status" value="1"/>
</dbReference>
<evidence type="ECO:0000256" key="2">
    <source>
        <dbReference type="ARBA" id="ARBA00022884"/>
    </source>
</evidence>
<keyword evidence="4" id="KW-0175">Coiled coil</keyword>
<evidence type="ECO:0000256" key="5">
    <source>
        <dbReference type="SAM" id="MobiDB-lite"/>
    </source>
</evidence>
<evidence type="ECO:0000313" key="8">
    <source>
        <dbReference type="Proteomes" id="UP001212841"/>
    </source>
</evidence>
<feature type="region of interest" description="Disordered" evidence="5">
    <location>
        <begin position="226"/>
        <end position="251"/>
    </location>
</feature>
<comment type="caution">
    <text evidence="7">The sequence shown here is derived from an EMBL/GenBank/DDBJ whole genome shotgun (WGS) entry which is preliminary data.</text>
</comment>
<dbReference type="EMBL" id="JADGJD010002154">
    <property type="protein sequence ID" value="KAJ3034486.1"/>
    <property type="molecule type" value="Genomic_DNA"/>
</dbReference>
<accession>A0AAD5X022</accession>
<keyword evidence="1" id="KW-0677">Repeat</keyword>
<dbReference type="Proteomes" id="UP001212841">
    <property type="component" value="Unassembled WGS sequence"/>
</dbReference>
<sequence length="562" mass="62072">MNNSHPYNPHQLANALSTSSIHIYSQLTYAANAVHQLANHNELLTHNLRKVLLTSELAHLNFGHLQTRLESTEAELKKVACQKATIAEELTRAHADILSLDSLLTRVEEERDVLRDSFEKLKAKEMENSSLKHEVERLRSLLLREREERVEERSDKEKEIDEVRLMAENWARMIAATKTKPYQPLSPLPFENVPDLQPDFAVAADNFEDSITGSVKKNVGSALNELAFPAPSPSSSASEQPAAEQTKPETHTAIRHRWGTAIKRIQLQLSVLKAFTSVAAFGSCDESQAGAQSASEAPAQSSPTAPSVEFPTEIETSTSISTSQETSKTTVFVANLPFKVTNEDMFSIFQEYKVTSAHVVNDPDRNGRNKGFGFVELENEEQQQKVLNELKNVVVDGRELVIKVALASQIPHAMAEGGEAPGAATVEGSSDSEEVLRSNVENANDDLANDPNVPEQARAAAPFLADALPAAPEATANADDHLPEHRVNQFSNPTRDIANNAIGKPTAARKTKLRKLTPRIKEELQQLEKELDLTARDGRKFLDIEKAHKRQAYIARNYAPDV</sequence>
<dbReference type="SMART" id="SM00360">
    <property type="entry name" value="RRM"/>
    <property type="match status" value="1"/>
</dbReference>
<evidence type="ECO:0000256" key="4">
    <source>
        <dbReference type="SAM" id="Coils"/>
    </source>
</evidence>
<feature type="domain" description="RRM" evidence="6">
    <location>
        <begin position="329"/>
        <end position="407"/>
    </location>
</feature>
<dbReference type="AlphaFoldDB" id="A0AAD5X022"/>
<evidence type="ECO:0000313" key="7">
    <source>
        <dbReference type="EMBL" id="KAJ3034486.1"/>
    </source>
</evidence>
<proteinExistence type="predicted"/>
<feature type="coiled-coil region" evidence="4">
    <location>
        <begin position="510"/>
        <end position="537"/>
    </location>
</feature>
<dbReference type="GO" id="GO:0003723">
    <property type="term" value="F:RNA binding"/>
    <property type="evidence" value="ECO:0007669"/>
    <property type="project" value="UniProtKB-UniRule"/>
</dbReference>